<comment type="subcellular location">
    <subcellularLocation>
        <location evidence="1">Cell membrane</location>
        <topology evidence="1">Multi-pass membrane protein</topology>
    </subcellularLocation>
</comment>
<dbReference type="InterPro" id="IPR051791">
    <property type="entry name" value="Pra-immunoreactive"/>
</dbReference>
<dbReference type="GO" id="GO:0005886">
    <property type="term" value="C:plasma membrane"/>
    <property type="evidence" value="ECO:0007669"/>
    <property type="project" value="UniProtKB-SubCell"/>
</dbReference>
<keyword evidence="4 6" id="KW-1133">Transmembrane helix</keyword>
<evidence type="ECO:0000256" key="4">
    <source>
        <dbReference type="ARBA" id="ARBA00022989"/>
    </source>
</evidence>
<name>A0AAX3LWZ9_9BACL</name>
<dbReference type="KEGG" id="pka:PQ456_13145"/>
<evidence type="ECO:0000256" key="5">
    <source>
        <dbReference type="ARBA" id="ARBA00023136"/>
    </source>
</evidence>
<dbReference type="PANTHER" id="PTHR36115:SF9">
    <property type="entry name" value="LMO1584 PROTEIN"/>
    <property type="match status" value="1"/>
</dbReference>
<dbReference type="Pfam" id="PF06271">
    <property type="entry name" value="RDD"/>
    <property type="match status" value="1"/>
</dbReference>
<reference evidence="8 9" key="1">
    <citation type="submission" date="2023-02" db="EMBL/GenBank/DDBJ databases">
        <title>Genome sequence of Paenibacillus kyungheensis KACC 18744.</title>
        <authorList>
            <person name="Kim S."/>
            <person name="Heo J."/>
            <person name="Kwon S.-W."/>
        </authorList>
    </citation>
    <scope>NUCLEOTIDE SEQUENCE [LARGE SCALE GENOMIC DNA]</scope>
    <source>
        <strain evidence="8 9">KACC 18744</strain>
    </source>
</reference>
<feature type="transmembrane region" description="Helical" evidence="6">
    <location>
        <begin position="12"/>
        <end position="41"/>
    </location>
</feature>
<feature type="domain" description="RDD" evidence="7">
    <location>
        <begin position="6"/>
        <end position="144"/>
    </location>
</feature>
<keyword evidence="3 6" id="KW-0812">Transmembrane</keyword>
<dbReference type="PANTHER" id="PTHR36115">
    <property type="entry name" value="PROLINE-RICH ANTIGEN HOMOLOG-RELATED"/>
    <property type="match status" value="1"/>
</dbReference>
<evidence type="ECO:0000256" key="1">
    <source>
        <dbReference type="ARBA" id="ARBA00004651"/>
    </source>
</evidence>
<keyword evidence="5 6" id="KW-0472">Membrane</keyword>
<evidence type="ECO:0000256" key="3">
    <source>
        <dbReference type="ARBA" id="ARBA00022692"/>
    </source>
</evidence>
<evidence type="ECO:0000259" key="7">
    <source>
        <dbReference type="Pfam" id="PF06271"/>
    </source>
</evidence>
<sequence>MVTILYAGFWKRFAAILIDVVILSISYLIISFILSIVIVGIVHVTDDSLGSEVSIGSLLPVIFQLLSGLTTWLYFGCFEKSKYQATPGKMLLGIKVVNRSMQRIGFGRAVARYWLRLLCNLTLGIGYIIIGFTKYKQGIHDMIADTYIVNNRALDNYLYEQQYQPQSQTEYPLNLNKNM</sequence>
<accession>A0AAX3LWZ9</accession>
<evidence type="ECO:0000256" key="2">
    <source>
        <dbReference type="ARBA" id="ARBA00022475"/>
    </source>
</evidence>
<protein>
    <submittedName>
        <fullName evidence="8">RDD family protein</fullName>
    </submittedName>
</protein>
<dbReference type="EMBL" id="CP117416">
    <property type="protein sequence ID" value="WCT54150.1"/>
    <property type="molecule type" value="Genomic_DNA"/>
</dbReference>
<keyword evidence="2" id="KW-1003">Cell membrane</keyword>
<feature type="transmembrane region" description="Helical" evidence="6">
    <location>
        <begin position="53"/>
        <end position="75"/>
    </location>
</feature>
<evidence type="ECO:0000256" key="6">
    <source>
        <dbReference type="SAM" id="Phobius"/>
    </source>
</evidence>
<organism evidence="8 9">
    <name type="scientific">Paenibacillus kyungheensis</name>
    <dbReference type="NCBI Taxonomy" id="1452732"/>
    <lineage>
        <taxon>Bacteria</taxon>
        <taxon>Bacillati</taxon>
        <taxon>Bacillota</taxon>
        <taxon>Bacilli</taxon>
        <taxon>Bacillales</taxon>
        <taxon>Paenibacillaceae</taxon>
        <taxon>Paenibacillus</taxon>
    </lineage>
</organism>
<dbReference type="Proteomes" id="UP001220509">
    <property type="component" value="Chromosome"/>
</dbReference>
<keyword evidence="9" id="KW-1185">Reference proteome</keyword>
<dbReference type="AlphaFoldDB" id="A0AAX3LWZ9"/>
<feature type="transmembrane region" description="Helical" evidence="6">
    <location>
        <begin position="113"/>
        <end position="132"/>
    </location>
</feature>
<gene>
    <name evidence="8" type="ORF">PQ456_13145</name>
</gene>
<evidence type="ECO:0000313" key="8">
    <source>
        <dbReference type="EMBL" id="WCT54150.1"/>
    </source>
</evidence>
<proteinExistence type="predicted"/>
<dbReference type="InterPro" id="IPR010432">
    <property type="entry name" value="RDD"/>
</dbReference>
<evidence type="ECO:0000313" key="9">
    <source>
        <dbReference type="Proteomes" id="UP001220509"/>
    </source>
</evidence>